<gene>
    <name evidence="1" type="ORF">PMIN01_03555</name>
</gene>
<dbReference type="Proteomes" id="UP000756921">
    <property type="component" value="Unassembled WGS sequence"/>
</dbReference>
<keyword evidence="2" id="KW-1185">Reference proteome</keyword>
<evidence type="ECO:0000313" key="2">
    <source>
        <dbReference type="Proteomes" id="UP000756921"/>
    </source>
</evidence>
<evidence type="ECO:0000313" key="1">
    <source>
        <dbReference type="EMBL" id="KAF9738272.1"/>
    </source>
</evidence>
<sequence length="52" mass="5557">MDYPPPYIVGPTDSVAHSHTVILLHGRMLASGGTKLAMRSARLGPTQSRVVI</sequence>
<organism evidence="1 2">
    <name type="scientific">Paraphaeosphaeria minitans</name>
    <dbReference type="NCBI Taxonomy" id="565426"/>
    <lineage>
        <taxon>Eukaryota</taxon>
        <taxon>Fungi</taxon>
        <taxon>Dikarya</taxon>
        <taxon>Ascomycota</taxon>
        <taxon>Pezizomycotina</taxon>
        <taxon>Dothideomycetes</taxon>
        <taxon>Pleosporomycetidae</taxon>
        <taxon>Pleosporales</taxon>
        <taxon>Massarineae</taxon>
        <taxon>Didymosphaeriaceae</taxon>
        <taxon>Paraphaeosphaeria</taxon>
    </lineage>
</organism>
<accession>A0A9P6GM70</accession>
<proteinExistence type="predicted"/>
<reference evidence="1" key="1">
    <citation type="journal article" date="2020" name="Mol. Plant Microbe Interact.">
        <title>Genome Sequence of the Biocontrol Agent Coniothyrium minitans strain Conio (IMI 134523).</title>
        <authorList>
            <person name="Patel D."/>
            <person name="Shittu T.A."/>
            <person name="Baroncelli R."/>
            <person name="Muthumeenakshi S."/>
            <person name="Osborne T.H."/>
            <person name="Janganan T.K."/>
            <person name="Sreenivasaprasad S."/>
        </authorList>
    </citation>
    <scope>NUCLEOTIDE SEQUENCE</scope>
    <source>
        <strain evidence="1">Conio</strain>
    </source>
</reference>
<name>A0A9P6GM70_9PLEO</name>
<comment type="caution">
    <text evidence="1">The sequence shown here is derived from an EMBL/GenBank/DDBJ whole genome shotgun (WGS) entry which is preliminary data.</text>
</comment>
<protein>
    <submittedName>
        <fullName evidence="1">Uncharacterized protein</fullName>
    </submittedName>
</protein>
<dbReference type="AlphaFoldDB" id="A0A9P6GM70"/>
<dbReference type="OrthoDB" id="2418081at2759"/>
<dbReference type="EMBL" id="WJXW01000003">
    <property type="protein sequence ID" value="KAF9738272.1"/>
    <property type="molecule type" value="Genomic_DNA"/>
</dbReference>